<dbReference type="FunFam" id="3.30.300.30:FF:000008">
    <property type="entry name" value="2,3-dihydroxybenzoate-AMP ligase"/>
    <property type="match status" value="1"/>
</dbReference>
<dbReference type="InterPro" id="IPR045851">
    <property type="entry name" value="AMP-bd_C_sf"/>
</dbReference>
<dbReference type="Pfam" id="PF13193">
    <property type="entry name" value="AMP-binding_C"/>
    <property type="match status" value="1"/>
</dbReference>
<dbReference type="InterPro" id="IPR000873">
    <property type="entry name" value="AMP-dep_synth/lig_dom"/>
</dbReference>
<dbReference type="GO" id="GO:0004467">
    <property type="term" value="F:long-chain fatty acid-CoA ligase activity"/>
    <property type="evidence" value="ECO:0007669"/>
    <property type="project" value="UniProtKB-EC"/>
</dbReference>
<evidence type="ECO:0000259" key="9">
    <source>
        <dbReference type="Pfam" id="PF00501"/>
    </source>
</evidence>
<reference evidence="11 12" key="1">
    <citation type="submission" date="2017-10" db="EMBL/GenBank/DDBJ databases">
        <title>The new phylogeny of genus Mycobacterium.</title>
        <authorList>
            <person name="Tortoli E."/>
            <person name="Trovato A."/>
            <person name="Cirillo D.M."/>
        </authorList>
    </citation>
    <scope>NUCLEOTIDE SEQUENCE [LARGE SCALE GENOMIC DNA]</scope>
    <source>
        <strain evidence="11 12">IP141170001</strain>
    </source>
</reference>
<dbReference type="InterPro" id="IPR025110">
    <property type="entry name" value="AMP-bd_C"/>
</dbReference>
<comment type="similarity">
    <text evidence="1">Belongs to the ATP-dependent AMP-binding enzyme family.</text>
</comment>
<comment type="catalytic activity">
    <reaction evidence="4">
        <text>a long-chain fatty acid + ATP + CoA = a long-chain fatty acyl-CoA + AMP + diphosphate</text>
        <dbReference type="Rhea" id="RHEA:15421"/>
        <dbReference type="ChEBI" id="CHEBI:30616"/>
        <dbReference type="ChEBI" id="CHEBI:33019"/>
        <dbReference type="ChEBI" id="CHEBI:57287"/>
        <dbReference type="ChEBI" id="CHEBI:57560"/>
        <dbReference type="ChEBI" id="CHEBI:83139"/>
        <dbReference type="ChEBI" id="CHEBI:456215"/>
        <dbReference type="EC" id="6.2.1.3"/>
    </reaction>
</comment>
<keyword evidence="2" id="KW-0436">Ligase</keyword>
<evidence type="ECO:0000256" key="8">
    <source>
        <dbReference type="ARBA" id="ARBA00083882"/>
    </source>
</evidence>
<name>A0A2A7NM95_9MYCO</name>
<evidence type="ECO:0000256" key="5">
    <source>
        <dbReference type="ARBA" id="ARBA00069710"/>
    </source>
</evidence>
<dbReference type="PANTHER" id="PTHR43201:SF5">
    <property type="entry name" value="MEDIUM-CHAIN ACYL-COA LIGASE ACSF2, MITOCHONDRIAL"/>
    <property type="match status" value="1"/>
</dbReference>
<comment type="caution">
    <text evidence="11">The sequence shown here is derived from an EMBL/GenBank/DDBJ whole genome shotgun (WGS) entry which is preliminary data.</text>
</comment>
<evidence type="ECO:0000313" key="11">
    <source>
        <dbReference type="EMBL" id="PEG51541.1"/>
    </source>
</evidence>
<protein>
    <recommendedName>
        <fullName evidence="5">Long-chain-fatty-acid--CoA ligase FadD13</fullName>
        <ecNumber evidence="3">6.2.1.3</ecNumber>
    </recommendedName>
    <alternativeName>
        <fullName evidence="6">Fatty acyl-CoA ligase</fullName>
    </alternativeName>
    <alternativeName>
        <fullName evidence="8">Fatty acyl-CoA synthetase</fullName>
    </alternativeName>
    <alternativeName>
        <fullName evidence="7">Very-long-chain fatty-acyl-CoA synthetase</fullName>
    </alternativeName>
</protein>
<dbReference type="PROSITE" id="PS00455">
    <property type="entry name" value="AMP_BINDING"/>
    <property type="match status" value="1"/>
</dbReference>
<dbReference type="Pfam" id="PF00501">
    <property type="entry name" value="AMP-binding"/>
    <property type="match status" value="1"/>
</dbReference>
<dbReference type="Gene3D" id="3.30.300.30">
    <property type="match status" value="1"/>
</dbReference>
<dbReference type="Proteomes" id="UP000220340">
    <property type="component" value="Unassembled WGS sequence"/>
</dbReference>
<dbReference type="SUPFAM" id="SSF56801">
    <property type="entry name" value="Acetyl-CoA synthetase-like"/>
    <property type="match status" value="1"/>
</dbReference>
<accession>A0A2A7NM95</accession>
<dbReference type="GO" id="GO:0031956">
    <property type="term" value="F:medium-chain fatty acid-CoA ligase activity"/>
    <property type="evidence" value="ECO:0007669"/>
    <property type="project" value="TreeGrafter"/>
</dbReference>
<dbReference type="PANTHER" id="PTHR43201">
    <property type="entry name" value="ACYL-COA SYNTHETASE"/>
    <property type="match status" value="1"/>
</dbReference>
<evidence type="ECO:0000313" key="12">
    <source>
        <dbReference type="Proteomes" id="UP000220340"/>
    </source>
</evidence>
<dbReference type="AlphaFoldDB" id="A0A2A7NM95"/>
<evidence type="ECO:0000256" key="3">
    <source>
        <dbReference type="ARBA" id="ARBA00026121"/>
    </source>
</evidence>
<organism evidence="11 12">
    <name type="scientific">Mycolicibacterium diernhoferi</name>
    <dbReference type="NCBI Taxonomy" id="1801"/>
    <lineage>
        <taxon>Bacteria</taxon>
        <taxon>Bacillati</taxon>
        <taxon>Actinomycetota</taxon>
        <taxon>Actinomycetes</taxon>
        <taxon>Mycobacteriales</taxon>
        <taxon>Mycobacteriaceae</taxon>
        <taxon>Mycolicibacterium</taxon>
    </lineage>
</organism>
<dbReference type="EC" id="6.2.1.3" evidence="3"/>
<dbReference type="OrthoDB" id="9803968at2"/>
<proteinExistence type="inferred from homology"/>
<gene>
    <name evidence="11" type="ORF">CRI78_26190</name>
</gene>
<evidence type="ECO:0000256" key="7">
    <source>
        <dbReference type="ARBA" id="ARBA00080667"/>
    </source>
</evidence>
<evidence type="ECO:0000259" key="10">
    <source>
        <dbReference type="Pfam" id="PF13193"/>
    </source>
</evidence>
<evidence type="ECO:0000256" key="4">
    <source>
        <dbReference type="ARBA" id="ARBA00036813"/>
    </source>
</evidence>
<evidence type="ECO:0000256" key="6">
    <source>
        <dbReference type="ARBA" id="ARBA00076959"/>
    </source>
</evidence>
<dbReference type="Gene3D" id="3.40.50.12780">
    <property type="entry name" value="N-terminal domain of ligase-like"/>
    <property type="match status" value="1"/>
</dbReference>
<feature type="domain" description="AMP-binding enzyme C-terminal" evidence="10">
    <location>
        <begin position="413"/>
        <end position="488"/>
    </location>
</feature>
<keyword evidence="12" id="KW-1185">Reference proteome</keyword>
<feature type="domain" description="AMP-dependent synthetase/ligase" evidence="9">
    <location>
        <begin position="16"/>
        <end position="362"/>
    </location>
</feature>
<dbReference type="InterPro" id="IPR020845">
    <property type="entry name" value="AMP-binding_CS"/>
</dbReference>
<dbReference type="EMBL" id="PDCR01000049">
    <property type="protein sequence ID" value="PEG51541.1"/>
    <property type="molecule type" value="Genomic_DNA"/>
</dbReference>
<sequence>MDGKADVVNVITPLLTQAGRQPEQTAIEGALDRWSYGRLRNDVLAYAGALHRQGVVAGQRVLLIAPTVPEFVVAYLGVQALGAVVVPVNTMSTRAELEYFIAEAGCTLVIAWHELGTVASEAAATAGVPVWSLTEGAETGAGESPATAHDGAGEDVTVILFTSGTTGRPKGAELTVGNVLAAGEIAVRLAGATPADRIGTGLPLFHVFGQTAVLMLALTAGASMSLLPRFSAEAMLDMLRRDRLTVMCGVPTMWNAMLHDAAGASAADFINLRLAISGGASLPGAVNSAFQETFGCTLLEAYGLTETTAIGTYGGPHAPPGSVGTAAFHTAVEVRDAAGLPAAPNTAGEVYIKGPTVMRGYHHRPDATAEVLSADGWFRTGDIGEMDAEHNVRIVGRAKELIIRGGYNVYPSEVEAVLYEHPDIIEAAVVGIEHEHYGEEVAAVVVVGPGSRTDAAEIMAWARERLSAYKIPRVVQFVDRLPTGSTGKILKRAIDRGVLAEMLTGRAAPPTTVAG</sequence>
<evidence type="ECO:0000256" key="2">
    <source>
        <dbReference type="ARBA" id="ARBA00022598"/>
    </source>
</evidence>
<evidence type="ECO:0000256" key="1">
    <source>
        <dbReference type="ARBA" id="ARBA00006432"/>
    </source>
</evidence>
<dbReference type="InterPro" id="IPR042099">
    <property type="entry name" value="ANL_N_sf"/>
</dbReference>